<keyword evidence="4" id="KW-1185">Reference proteome</keyword>
<sequence length="113" mass="11570">MTIGPHVSDGDEDPDEPAETARLRTRLSWRRTALSATGVLLLTARAALLLDPVPAAVIIALGTLAWLGLLALCRNRMTAMSGNPPDPAGRIPAGLALGIAGFAILGIAAAVLP</sequence>
<gene>
    <name evidence="3" type="ORF">GCM10023322_18810</name>
</gene>
<dbReference type="EMBL" id="BAABJQ010000004">
    <property type="protein sequence ID" value="GAA5182237.1"/>
    <property type="molecule type" value="Genomic_DNA"/>
</dbReference>
<dbReference type="RefSeq" id="WP_345627976.1">
    <property type="nucleotide sequence ID" value="NZ_BAABJQ010000004.1"/>
</dbReference>
<evidence type="ECO:0000256" key="2">
    <source>
        <dbReference type="SAM" id="Phobius"/>
    </source>
</evidence>
<evidence type="ECO:0000256" key="1">
    <source>
        <dbReference type="SAM" id="MobiDB-lite"/>
    </source>
</evidence>
<proteinExistence type="predicted"/>
<accession>A0ABP9RQ08</accession>
<feature type="transmembrane region" description="Helical" evidence="2">
    <location>
        <begin position="32"/>
        <end position="50"/>
    </location>
</feature>
<organism evidence="3 4">
    <name type="scientific">Rugosimonospora acidiphila</name>
    <dbReference type="NCBI Taxonomy" id="556531"/>
    <lineage>
        <taxon>Bacteria</taxon>
        <taxon>Bacillati</taxon>
        <taxon>Actinomycetota</taxon>
        <taxon>Actinomycetes</taxon>
        <taxon>Micromonosporales</taxon>
        <taxon>Micromonosporaceae</taxon>
        <taxon>Rugosimonospora</taxon>
    </lineage>
</organism>
<protein>
    <recommendedName>
        <fullName evidence="5">DUF202 domain-containing protein</fullName>
    </recommendedName>
</protein>
<feature type="transmembrane region" description="Helical" evidence="2">
    <location>
        <begin position="93"/>
        <end position="112"/>
    </location>
</feature>
<comment type="caution">
    <text evidence="3">The sequence shown here is derived from an EMBL/GenBank/DDBJ whole genome shotgun (WGS) entry which is preliminary data.</text>
</comment>
<feature type="region of interest" description="Disordered" evidence="1">
    <location>
        <begin position="1"/>
        <end position="21"/>
    </location>
</feature>
<evidence type="ECO:0000313" key="3">
    <source>
        <dbReference type="EMBL" id="GAA5182237.1"/>
    </source>
</evidence>
<reference evidence="4" key="1">
    <citation type="journal article" date="2019" name="Int. J. Syst. Evol. Microbiol.">
        <title>The Global Catalogue of Microorganisms (GCM) 10K type strain sequencing project: providing services to taxonomists for standard genome sequencing and annotation.</title>
        <authorList>
            <consortium name="The Broad Institute Genomics Platform"/>
            <consortium name="The Broad Institute Genome Sequencing Center for Infectious Disease"/>
            <person name="Wu L."/>
            <person name="Ma J."/>
        </authorList>
    </citation>
    <scope>NUCLEOTIDE SEQUENCE [LARGE SCALE GENOMIC DNA]</scope>
    <source>
        <strain evidence="4">JCM 18304</strain>
    </source>
</reference>
<keyword evidence="2" id="KW-0812">Transmembrane</keyword>
<name>A0ABP9RQ08_9ACTN</name>
<feature type="transmembrane region" description="Helical" evidence="2">
    <location>
        <begin position="56"/>
        <end position="73"/>
    </location>
</feature>
<dbReference type="Proteomes" id="UP001501570">
    <property type="component" value="Unassembled WGS sequence"/>
</dbReference>
<keyword evidence="2" id="KW-1133">Transmembrane helix</keyword>
<evidence type="ECO:0008006" key="5">
    <source>
        <dbReference type="Google" id="ProtNLM"/>
    </source>
</evidence>
<evidence type="ECO:0000313" key="4">
    <source>
        <dbReference type="Proteomes" id="UP001501570"/>
    </source>
</evidence>
<keyword evidence="2" id="KW-0472">Membrane</keyword>